<keyword evidence="2" id="KW-1133">Transmembrane helix</keyword>
<sequence length="495" mass="54056">MAEILALVSSIVQVASFGLSLSKTLHDYGAAVVGIEKRLKGLDKDIDFTSRIISQLGTRLQDTKVQAIVSEDTIRLTQDAVAECQAIFQAMEDVIAKIRSTGSMAKWTIYFRDSKIELLRSNLDRMKGNLNLLMGVIIHGTQMAAEEPHGASVSSHRARIRELMIEKEHYTQKYLMEKKKYDMLLEKINSTSTLGSFIMLTTAGDAPALPPPPANGANMLDEPGATEKPEASESHQPPLQADGIAFEAYRPPPPLSPVIELSSWAPSTHPPRVSVSSSSASEPNAPPNFAASDIAAPTLAGPTSPAIAVRSSPTPRRRVKIAKAAKKTAKGAGIALVVVFGIATFPLMVPAYMMWRRRRRLQRTAANSPPPASMHDHTPNVMPPTTLHQDQFPMSYWQYHEGAPAVAGVQHQHQHQPWYSSPTTAYYSPSPYEDPQSYASAQSHMTYDSSRIPAELPAMHELASGPSPDIELVGRLLHTDRPPATYRPTVAELPK</sequence>
<keyword evidence="2" id="KW-0812">Transmembrane</keyword>
<feature type="region of interest" description="Disordered" evidence="1">
    <location>
        <begin position="208"/>
        <end position="237"/>
    </location>
</feature>
<keyword evidence="4" id="KW-1185">Reference proteome</keyword>
<proteinExistence type="predicted"/>
<evidence type="ECO:0008006" key="5">
    <source>
        <dbReference type="Google" id="ProtNLM"/>
    </source>
</evidence>
<keyword evidence="2" id="KW-0472">Membrane</keyword>
<evidence type="ECO:0000313" key="4">
    <source>
        <dbReference type="Proteomes" id="UP001197093"/>
    </source>
</evidence>
<accession>A0AAD4ERM9</accession>
<gene>
    <name evidence="3" type="ORF">NEMBOFW57_008566</name>
</gene>
<feature type="transmembrane region" description="Helical" evidence="2">
    <location>
        <begin position="332"/>
        <end position="355"/>
    </location>
</feature>
<organism evidence="3 4">
    <name type="scientific">Staphylotrichum longicolle</name>
    <dbReference type="NCBI Taxonomy" id="669026"/>
    <lineage>
        <taxon>Eukaryota</taxon>
        <taxon>Fungi</taxon>
        <taxon>Dikarya</taxon>
        <taxon>Ascomycota</taxon>
        <taxon>Pezizomycotina</taxon>
        <taxon>Sordariomycetes</taxon>
        <taxon>Sordariomycetidae</taxon>
        <taxon>Sordariales</taxon>
        <taxon>Chaetomiaceae</taxon>
        <taxon>Staphylotrichum</taxon>
    </lineage>
</organism>
<protein>
    <recommendedName>
        <fullName evidence="5">Fungal N-terminal domain-containing protein</fullName>
    </recommendedName>
</protein>
<name>A0AAD4ERM9_9PEZI</name>
<dbReference type="EMBL" id="JAHCVI010000004">
    <property type="protein sequence ID" value="KAG7286259.1"/>
    <property type="molecule type" value="Genomic_DNA"/>
</dbReference>
<feature type="region of interest" description="Disordered" evidence="1">
    <location>
        <begin position="260"/>
        <end position="297"/>
    </location>
</feature>
<comment type="caution">
    <text evidence="3">The sequence shown here is derived from an EMBL/GenBank/DDBJ whole genome shotgun (WGS) entry which is preliminary data.</text>
</comment>
<evidence type="ECO:0000256" key="2">
    <source>
        <dbReference type="SAM" id="Phobius"/>
    </source>
</evidence>
<reference evidence="3" key="1">
    <citation type="submission" date="2023-02" db="EMBL/GenBank/DDBJ databases">
        <authorList>
            <person name="Palmer J.M."/>
        </authorList>
    </citation>
    <scope>NUCLEOTIDE SEQUENCE</scope>
    <source>
        <strain evidence="3">FW57</strain>
    </source>
</reference>
<evidence type="ECO:0000313" key="3">
    <source>
        <dbReference type="EMBL" id="KAG7286259.1"/>
    </source>
</evidence>
<evidence type="ECO:0000256" key="1">
    <source>
        <dbReference type="SAM" id="MobiDB-lite"/>
    </source>
</evidence>
<dbReference type="AlphaFoldDB" id="A0AAD4ERM9"/>
<feature type="compositionally biased region" description="Low complexity" evidence="1">
    <location>
        <begin position="266"/>
        <end position="292"/>
    </location>
</feature>
<dbReference type="Proteomes" id="UP001197093">
    <property type="component" value="Unassembled WGS sequence"/>
</dbReference>